<gene>
    <name evidence="1" type="ORF">QN277_012858</name>
</gene>
<sequence>MFADVHVDPTDHGEITGHFNDHDGCLPEQPYKIHNCNHTPRLRHIFIPTRTGLPGSSQVCFALKSPRRLNKSNVLRTKIILRPVTLSDLILAV</sequence>
<evidence type="ECO:0000313" key="1">
    <source>
        <dbReference type="EMBL" id="KAK4281352.1"/>
    </source>
</evidence>
<dbReference type="EMBL" id="JAWXYG010000002">
    <property type="protein sequence ID" value="KAK4281352.1"/>
    <property type="molecule type" value="Genomic_DNA"/>
</dbReference>
<proteinExistence type="predicted"/>
<accession>A0AAE1N1Y3</accession>
<comment type="caution">
    <text evidence="1">The sequence shown here is derived from an EMBL/GenBank/DDBJ whole genome shotgun (WGS) entry which is preliminary data.</text>
</comment>
<reference evidence="1" key="1">
    <citation type="submission" date="2023-10" db="EMBL/GenBank/DDBJ databases">
        <title>Chromosome-level genome of the transformable northern wattle, Acacia crassicarpa.</title>
        <authorList>
            <person name="Massaro I."/>
            <person name="Sinha N.R."/>
            <person name="Poethig S."/>
            <person name="Leichty A.R."/>
        </authorList>
    </citation>
    <scope>NUCLEOTIDE SEQUENCE</scope>
    <source>
        <strain evidence="1">Acra3RX</strain>
        <tissue evidence="1">Leaf</tissue>
    </source>
</reference>
<protein>
    <submittedName>
        <fullName evidence="1">Uncharacterized protein</fullName>
    </submittedName>
</protein>
<organism evidence="1 2">
    <name type="scientific">Acacia crassicarpa</name>
    <name type="common">northern wattle</name>
    <dbReference type="NCBI Taxonomy" id="499986"/>
    <lineage>
        <taxon>Eukaryota</taxon>
        <taxon>Viridiplantae</taxon>
        <taxon>Streptophyta</taxon>
        <taxon>Embryophyta</taxon>
        <taxon>Tracheophyta</taxon>
        <taxon>Spermatophyta</taxon>
        <taxon>Magnoliopsida</taxon>
        <taxon>eudicotyledons</taxon>
        <taxon>Gunneridae</taxon>
        <taxon>Pentapetalae</taxon>
        <taxon>rosids</taxon>
        <taxon>fabids</taxon>
        <taxon>Fabales</taxon>
        <taxon>Fabaceae</taxon>
        <taxon>Caesalpinioideae</taxon>
        <taxon>mimosoid clade</taxon>
        <taxon>Acacieae</taxon>
        <taxon>Acacia</taxon>
    </lineage>
</organism>
<keyword evidence="2" id="KW-1185">Reference proteome</keyword>
<evidence type="ECO:0000313" key="2">
    <source>
        <dbReference type="Proteomes" id="UP001293593"/>
    </source>
</evidence>
<dbReference type="Proteomes" id="UP001293593">
    <property type="component" value="Unassembled WGS sequence"/>
</dbReference>
<dbReference type="AlphaFoldDB" id="A0AAE1N1Y3"/>
<name>A0AAE1N1Y3_9FABA</name>